<dbReference type="GO" id="GO:0055085">
    <property type="term" value="P:transmembrane transport"/>
    <property type="evidence" value="ECO:0007669"/>
    <property type="project" value="TreeGrafter"/>
</dbReference>
<keyword evidence="4 6" id="KW-1133">Transmembrane helix</keyword>
<keyword evidence="3 6" id="KW-0812">Transmembrane</keyword>
<keyword evidence="5 6" id="KW-0472">Membrane</keyword>
<feature type="transmembrane region" description="Helical" evidence="6">
    <location>
        <begin position="202"/>
        <end position="223"/>
    </location>
</feature>
<dbReference type="Pfam" id="PF01594">
    <property type="entry name" value="AI-2E_transport"/>
    <property type="match status" value="1"/>
</dbReference>
<comment type="subcellular location">
    <subcellularLocation>
        <location evidence="1">Membrane</location>
        <topology evidence="1">Multi-pass membrane protein</topology>
    </subcellularLocation>
</comment>
<accession>A0A0F5YEJ1</accession>
<name>A0A0F5YEJ1_9CYAN</name>
<dbReference type="Proteomes" id="UP000033607">
    <property type="component" value="Unassembled WGS sequence"/>
</dbReference>
<dbReference type="RefSeq" id="WP_046280091.1">
    <property type="nucleotide sequence ID" value="NZ_LATL02000119.1"/>
</dbReference>
<gene>
    <name evidence="7" type="ORF">WN50_18715</name>
</gene>
<evidence type="ECO:0000256" key="3">
    <source>
        <dbReference type="ARBA" id="ARBA00022692"/>
    </source>
</evidence>
<evidence type="ECO:0000256" key="6">
    <source>
        <dbReference type="SAM" id="Phobius"/>
    </source>
</evidence>
<comment type="similarity">
    <text evidence="2">Belongs to the autoinducer-2 exporter (AI-2E) (TC 2.A.86) family.</text>
</comment>
<dbReference type="OrthoDB" id="464097at2"/>
<dbReference type="AlphaFoldDB" id="A0A0F5YEJ1"/>
<feature type="transmembrane region" description="Helical" evidence="6">
    <location>
        <begin position="147"/>
        <end position="165"/>
    </location>
</feature>
<dbReference type="GO" id="GO:0016020">
    <property type="term" value="C:membrane"/>
    <property type="evidence" value="ECO:0007669"/>
    <property type="project" value="UniProtKB-SubCell"/>
</dbReference>
<feature type="transmembrane region" description="Helical" evidence="6">
    <location>
        <begin position="68"/>
        <end position="91"/>
    </location>
</feature>
<dbReference type="EMBL" id="LATL02000119">
    <property type="protein sequence ID" value="KKD36640.1"/>
    <property type="molecule type" value="Genomic_DNA"/>
</dbReference>
<proteinExistence type="inferred from homology"/>
<evidence type="ECO:0000313" key="7">
    <source>
        <dbReference type="EMBL" id="KKD36640.1"/>
    </source>
</evidence>
<dbReference type="PANTHER" id="PTHR21716:SF66">
    <property type="entry name" value="TRANSPORT PROTEIN SLL0063-RELATED"/>
    <property type="match status" value="1"/>
</dbReference>
<protein>
    <submittedName>
        <fullName evidence="7">Permease</fullName>
    </submittedName>
</protein>
<dbReference type="InterPro" id="IPR002549">
    <property type="entry name" value="AI-2E-like"/>
</dbReference>
<evidence type="ECO:0000256" key="4">
    <source>
        <dbReference type="ARBA" id="ARBA00022989"/>
    </source>
</evidence>
<sequence>MLEDLNSIWKRVNSSMLLRFLLLFACGWVVVQLIDYFYSVITIFTISATLAALLNYPVQSLSRYIPRGFAIAVTCIITFGLLIALIGILGAEIINQGQGFVTSLLNFLQDSDVNPIENFLDSINIERIIQTLQTGLLTGLGLLQGTFSNFLTLIFIVVICVYMLIDGSKIWSACLKILPVEIRERFSVTVQESFIGFFRVQFLLVLFLSTSGFIVFSILGIQYALFLSIILGVIDLIPGIGGTLCVIVVSLLVFLSQGVWMGVKVLIAATILQQAQDNIISPKLMKDNLNINPVFLFFSLFVGERIAGILGVFLAIPIAGMLISWLSEPQEEDN</sequence>
<reference evidence="7 8" key="1">
    <citation type="submission" date="2015-06" db="EMBL/GenBank/DDBJ databases">
        <title>Draft genome assembly of filamentous brackish cyanobacterium Limnoraphis robusta strain CS-951.</title>
        <authorList>
            <person name="Willis A."/>
            <person name="Parks M."/>
            <person name="Burford M.A."/>
        </authorList>
    </citation>
    <scope>NUCLEOTIDE SEQUENCE [LARGE SCALE GENOMIC DNA]</scope>
    <source>
        <strain evidence="7 8">CS-951</strain>
    </source>
</reference>
<evidence type="ECO:0000313" key="8">
    <source>
        <dbReference type="Proteomes" id="UP000033607"/>
    </source>
</evidence>
<comment type="caution">
    <text evidence="7">The sequence shown here is derived from an EMBL/GenBank/DDBJ whole genome shotgun (WGS) entry which is preliminary data.</text>
</comment>
<organism evidence="7 8">
    <name type="scientific">Limnoraphis robusta CS-951</name>
    <dbReference type="NCBI Taxonomy" id="1637645"/>
    <lineage>
        <taxon>Bacteria</taxon>
        <taxon>Bacillati</taxon>
        <taxon>Cyanobacteriota</taxon>
        <taxon>Cyanophyceae</taxon>
        <taxon>Oscillatoriophycideae</taxon>
        <taxon>Oscillatoriales</taxon>
        <taxon>Sirenicapillariaceae</taxon>
        <taxon>Limnoraphis</taxon>
    </lineage>
</organism>
<feature type="transmembrane region" description="Helical" evidence="6">
    <location>
        <begin position="229"/>
        <end position="255"/>
    </location>
</feature>
<feature type="transmembrane region" description="Helical" evidence="6">
    <location>
        <begin position="36"/>
        <end position="56"/>
    </location>
</feature>
<evidence type="ECO:0000256" key="1">
    <source>
        <dbReference type="ARBA" id="ARBA00004141"/>
    </source>
</evidence>
<feature type="transmembrane region" description="Helical" evidence="6">
    <location>
        <begin position="12"/>
        <end position="30"/>
    </location>
</feature>
<evidence type="ECO:0000256" key="2">
    <source>
        <dbReference type="ARBA" id="ARBA00009773"/>
    </source>
</evidence>
<evidence type="ECO:0000256" key="5">
    <source>
        <dbReference type="ARBA" id="ARBA00023136"/>
    </source>
</evidence>
<dbReference type="PANTHER" id="PTHR21716">
    <property type="entry name" value="TRANSMEMBRANE PROTEIN"/>
    <property type="match status" value="1"/>
</dbReference>